<dbReference type="NCBIfam" id="TIGR02898">
    <property type="entry name" value="spore_YhcN_YlaJ"/>
    <property type="match status" value="1"/>
</dbReference>
<dbReference type="Pfam" id="PF09580">
    <property type="entry name" value="Spore_YhcN_YlaJ"/>
    <property type="match status" value="1"/>
</dbReference>
<feature type="chain" id="PRO_5021447979" evidence="2">
    <location>
        <begin position="27"/>
        <end position="166"/>
    </location>
</feature>
<evidence type="ECO:0000313" key="3">
    <source>
        <dbReference type="EMBL" id="TEB09556.1"/>
    </source>
</evidence>
<evidence type="ECO:0000256" key="2">
    <source>
        <dbReference type="SAM" id="SignalP"/>
    </source>
</evidence>
<dbReference type="Proteomes" id="UP000297597">
    <property type="component" value="Unassembled WGS sequence"/>
</dbReference>
<feature type="region of interest" description="Disordered" evidence="1">
    <location>
        <begin position="38"/>
        <end position="57"/>
    </location>
</feature>
<name>A0A4Y7RL55_9FIRM</name>
<dbReference type="EMBL" id="QFFZ01000044">
    <property type="protein sequence ID" value="TEB09556.1"/>
    <property type="molecule type" value="Genomic_DNA"/>
</dbReference>
<keyword evidence="4" id="KW-1185">Reference proteome</keyword>
<sequence length="166" mass="17197">MKRIKLLPVLILVLAVGMTLPAGCGAARKPVPQNQANDIYQAPAPAPEPMPTSPVEVSKISSDLSGAAARVAGVNSATVVITGTTAYVGIDQKAGLEKSETDRIKREVTDAVKNAEPRVTAVFVSSDPDIVARLRRIAGGVAAGQPVSSFAGELTEIARRLAPSNM</sequence>
<keyword evidence="2" id="KW-0732">Signal</keyword>
<dbReference type="AlphaFoldDB" id="A0A4Y7RL55"/>
<dbReference type="GO" id="GO:0030435">
    <property type="term" value="P:sporulation resulting in formation of a cellular spore"/>
    <property type="evidence" value="ECO:0007669"/>
    <property type="project" value="InterPro"/>
</dbReference>
<dbReference type="InterPro" id="IPR014247">
    <property type="entry name" value="Spore_lipoprot_YhcN/YlaJ"/>
</dbReference>
<reference evidence="3 4" key="1">
    <citation type="journal article" date="2018" name="Environ. Microbiol.">
        <title>Novel energy conservation strategies and behaviour of Pelotomaculum schinkii driving syntrophic propionate catabolism.</title>
        <authorList>
            <person name="Hidalgo-Ahumada C.A.P."/>
            <person name="Nobu M.K."/>
            <person name="Narihiro T."/>
            <person name="Tamaki H."/>
            <person name="Liu W.T."/>
            <person name="Kamagata Y."/>
            <person name="Stams A.J.M."/>
            <person name="Imachi H."/>
            <person name="Sousa D.Z."/>
        </authorList>
    </citation>
    <scope>NUCLEOTIDE SEQUENCE [LARGE SCALE GENOMIC DNA]</scope>
    <source>
        <strain evidence="3 4">MGP</strain>
    </source>
</reference>
<dbReference type="RefSeq" id="WP_134214862.1">
    <property type="nucleotide sequence ID" value="NZ_QFFZ01000044.1"/>
</dbReference>
<evidence type="ECO:0000313" key="4">
    <source>
        <dbReference type="Proteomes" id="UP000297597"/>
    </source>
</evidence>
<dbReference type="OrthoDB" id="1707228at2"/>
<comment type="caution">
    <text evidence="3">The sequence shown here is derived from an EMBL/GenBank/DDBJ whole genome shotgun (WGS) entry which is preliminary data.</text>
</comment>
<evidence type="ECO:0000256" key="1">
    <source>
        <dbReference type="SAM" id="MobiDB-lite"/>
    </source>
</evidence>
<gene>
    <name evidence="3" type="primary">yhcN</name>
    <name evidence="3" type="ORF">Pmgp_03051</name>
</gene>
<keyword evidence="3" id="KW-0449">Lipoprotein</keyword>
<protein>
    <submittedName>
        <fullName evidence="3">Lipoprotein YhcN</fullName>
    </submittedName>
</protein>
<feature type="signal peptide" evidence="2">
    <location>
        <begin position="1"/>
        <end position="26"/>
    </location>
</feature>
<accession>A0A4Y7RL55</accession>
<proteinExistence type="predicted"/>
<organism evidence="3 4">
    <name type="scientific">Pelotomaculum propionicicum</name>
    <dbReference type="NCBI Taxonomy" id="258475"/>
    <lineage>
        <taxon>Bacteria</taxon>
        <taxon>Bacillati</taxon>
        <taxon>Bacillota</taxon>
        <taxon>Clostridia</taxon>
        <taxon>Eubacteriales</taxon>
        <taxon>Desulfotomaculaceae</taxon>
        <taxon>Pelotomaculum</taxon>
    </lineage>
</organism>
<dbReference type="InterPro" id="IPR019076">
    <property type="entry name" value="Spore_lipoprot_YhcN/YlaJ-like"/>
</dbReference>